<comment type="similarity">
    <text evidence="2 6">Belongs to the acyl-CoA dehydrogenase family.</text>
</comment>
<evidence type="ECO:0000256" key="2">
    <source>
        <dbReference type="ARBA" id="ARBA00009347"/>
    </source>
</evidence>
<dbReference type="InterPro" id="IPR046373">
    <property type="entry name" value="Acyl-CoA_Oxase/DH_mid-dom_sf"/>
</dbReference>
<keyword evidence="3 6" id="KW-0285">Flavoprotein</keyword>
<organism evidence="10 11">
    <name type="scientific">Actinophytocola xinjiangensis</name>
    <dbReference type="NCBI Taxonomy" id="485602"/>
    <lineage>
        <taxon>Bacteria</taxon>
        <taxon>Bacillati</taxon>
        <taxon>Actinomycetota</taxon>
        <taxon>Actinomycetes</taxon>
        <taxon>Pseudonocardiales</taxon>
        <taxon>Pseudonocardiaceae</taxon>
    </lineage>
</organism>
<evidence type="ECO:0000256" key="5">
    <source>
        <dbReference type="ARBA" id="ARBA00023002"/>
    </source>
</evidence>
<comment type="caution">
    <text evidence="10">The sequence shown here is derived from an EMBL/GenBank/DDBJ whole genome shotgun (WGS) entry which is preliminary data.</text>
</comment>
<name>A0A7Z0WSJ3_9PSEU</name>
<dbReference type="GO" id="GO:0050660">
    <property type="term" value="F:flavin adenine dinucleotide binding"/>
    <property type="evidence" value="ECO:0007669"/>
    <property type="project" value="InterPro"/>
</dbReference>
<dbReference type="Proteomes" id="UP000185696">
    <property type="component" value="Unassembled WGS sequence"/>
</dbReference>
<keyword evidence="5 6" id="KW-0560">Oxidoreductase</keyword>
<dbReference type="Pfam" id="PF02771">
    <property type="entry name" value="Acyl-CoA_dh_N"/>
    <property type="match status" value="1"/>
</dbReference>
<dbReference type="InterPro" id="IPR036250">
    <property type="entry name" value="AcylCo_DH-like_C"/>
</dbReference>
<dbReference type="FunFam" id="2.40.110.10:FF:000011">
    <property type="entry name" value="Acyl-CoA dehydrogenase FadE34"/>
    <property type="match status" value="1"/>
</dbReference>
<evidence type="ECO:0000256" key="3">
    <source>
        <dbReference type="ARBA" id="ARBA00022630"/>
    </source>
</evidence>
<dbReference type="InterPro" id="IPR013786">
    <property type="entry name" value="AcylCoA_DH/ox_N"/>
</dbReference>
<dbReference type="GO" id="GO:0005886">
    <property type="term" value="C:plasma membrane"/>
    <property type="evidence" value="ECO:0007669"/>
    <property type="project" value="TreeGrafter"/>
</dbReference>
<evidence type="ECO:0000259" key="9">
    <source>
        <dbReference type="Pfam" id="PF02771"/>
    </source>
</evidence>
<accession>A0A7Z0WSJ3</accession>
<keyword evidence="11" id="KW-1185">Reference proteome</keyword>
<evidence type="ECO:0000256" key="4">
    <source>
        <dbReference type="ARBA" id="ARBA00022827"/>
    </source>
</evidence>
<dbReference type="RefSeq" id="WP_075131030.1">
    <property type="nucleotide sequence ID" value="NZ_MSIF01000001.1"/>
</dbReference>
<dbReference type="GO" id="GO:0003995">
    <property type="term" value="F:acyl-CoA dehydrogenase activity"/>
    <property type="evidence" value="ECO:0007669"/>
    <property type="project" value="InterPro"/>
</dbReference>
<feature type="domain" description="Acyl-CoA oxidase/dehydrogenase middle" evidence="8">
    <location>
        <begin position="115"/>
        <end position="209"/>
    </location>
</feature>
<dbReference type="InterPro" id="IPR006089">
    <property type="entry name" value="Acyl-CoA_DH_CS"/>
</dbReference>
<feature type="domain" description="Acyl-CoA dehydrogenase/oxidase C-terminal" evidence="7">
    <location>
        <begin position="532"/>
        <end position="633"/>
    </location>
</feature>
<reference evidence="10 11" key="1">
    <citation type="submission" date="2016-12" db="EMBL/GenBank/DDBJ databases">
        <title>The draft genome sequence of Actinophytocola xinjiangensis.</title>
        <authorList>
            <person name="Wang W."/>
            <person name="Yuan L."/>
        </authorList>
    </citation>
    <scope>NUCLEOTIDE SEQUENCE [LARGE SCALE GENOMIC DNA]</scope>
    <source>
        <strain evidence="10 11">CGMCC 4.4663</strain>
    </source>
</reference>
<evidence type="ECO:0000259" key="8">
    <source>
        <dbReference type="Pfam" id="PF02770"/>
    </source>
</evidence>
<dbReference type="PROSITE" id="PS00072">
    <property type="entry name" value="ACYL_COA_DH_1"/>
    <property type="match status" value="1"/>
</dbReference>
<dbReference type="InterPro" id="IPR006091">
    <property type="entry name" value="Acyl-CoA_Oxase/DH_mid-dom"/>
</dbReference>
<evidence type="ECO:0000256" key="6">
    <source>
        <dbReference type="RuleBase" id="RU362125"/>
    </source>
</evidence>
<dbReference type="InterPro" id="IPR052161">
    <property type="entry name" value="Mycobact_Acyl-CoA_DH"/>
</dbReference>
<feature type="domain" description="Acyl-CoA dehydrogenase/oxidase N-terminal" evidence="9">
    <location>
        <begin position="3"/>
        <end position="111"/>
    </location>
</feature>
<dbReference type="OrthoDB" id="9770681at2"/>
<dbReference type="Gene3D" id="1.10.540.10">
    <property type="entry name" value="Acyl-CoA dehydrogenase/oxidase, N-terminal domain"/>
    <property type="match status" value="1"/>
</dbReference>
<dbReference type="InterPro" id="IPR009100">
    <property type="entry name" value="AcylCoA_DH/oxidase_NM_dom_sf"/>
</dbReference>
<dbReference type="Pfam" id="PF02770">
    <property type="entry name" value="Acyl-CoA_dh_M"/>
    <property type="match status" value="1"/>
</dbReference>
<dbReference type="Pfam" id="PF00441">
    <property type="entry name" value="Acyl-CoA_dh_1"/>
    <property type="match status" value="2"/>
</dbReference>
<dbReference type="SUPFAM" id="SSF47203">
    <property type="entry name" value="Acyl-CoA dehydrogenase C-terminal domain-like"/>
    <property type="match status" value="2"/>
</dbReference>
<gene>
    <name evidence="10" type="ORF">BLA60_02650</name>
</gene>
<evidence type="ECO:0000259" key="7">
    <source>
        <dbReference type="Pfam" id="PF00441"/>
    </source>
</evidence>
<dbReference type="InterPro" id="IPR009075">
    <property type="entry name" value="AcylCo_DH/oxidase_C"/>
</dbReference>
<evidence type="ECO:0000313" key="10">
    <source>
        <dbReference type="EMBL" id="OLF14082.1"/>
    </source>
</evidence>
<dbReference type="Gene3D" id="1.20.140.10">
    <property type="entry name" value="Butyryl-CoA Dehydrogenase, subunit A, domain 3"/>
    <property type="match status" value="2"/>
</dbReference>
<proteinExistence type="inferred from homology"/>
<keyword evidence="4 6" id="KW-0274">FAD</keyword>
<evidence type="ECO:0000256" key="1">
    <source>
        <dbReference type="ARBA" id="ARBA00001974"/>
    </source>
</evidence>
<dbReference type="InterPro" id="IPR037069">
    <property type="entry name" value="AcylCoA_DH/ox_N_sf"/>
</dbReference>
<dbReference type="AlphaFoldDB" id="A0A7Z0WSJ3"/>
<dbReference type="PANTHER" id="PTHR43292:SF4">
    <property type="entry name" value="ACYL-COA DEHYDROGENASE FADE34"/>
    <property type="match status" value="1"/>
</dbReference>
<feature type="domain" description="Acyl-CoA dehydrogenase/oxidase C-terminal" evidence="7">
    <location>
        <begin position="265"/>
        <end position="363"/>
    </location>
</feature>
<dbReference type="Gene3D" id="2.40.110.10">
    <property type="entry name" value="Butyryl-CoA Dehydrogenase, subunit A, domain 2"/>
    <property type="match status" value="1"/>
</dbReference>
<evidence type="ECO:0000313" key="11">
    <source>
        <dbReference type="Proteomes" id="UP000185696"/>
    </source>
</evidence>
<dbReference type="PANTHER" id="PTHR43292">
    <property type="entry name" value="ACYL-COA DEHYDROGENASE"/>
    <property type="match status" value="1"/>
</dbReference>
<protein>
    <recommendedName>
        <fullName evidence="12">Alkylation response protein AidB-like acyl-CoA dehydrogenase</fullName>
    </recommendedName>
</protein>
<dbReference type="SUPFAM" id="SSF56645">
    <property type="entry name" value="Acyl-CoA dehydrogenase NM domain-like"/>
    <property type="match status" value="2"/>
</dbReference>
<sequence length="675" mass="71334">MVDELDELRGTVRDLVDSWGHVPTCDAWMRGLDREFTRELARRGLIGLTWPVPLGGGRSNLARLVVTEELLRAGAPVGAHWIADRQIGPAIVRNGSPELRAAILPGIAAGELTFCLGMSETEAGSDLASVRTRAVRDGDGWRVTGSKIWTTGAHHATHAYVLARTGDTDDKHAGLTEFVLDMAAPGVTVRPIEDLGGEHHFNEVLFDQVFVPGDRVIGAEGDGWRQVTEQLSFERGGMERVLSTYPLLAGLLDRPLDRPLDSTAAPALGALAARLLTLRELACRVAEAMDAGRAPAGEAAVLKYLGTTFERDVVDVARTVTEEVAALRGDGFAGLLAQAQLAAPGFTIRGGTDEMLLTVVSRQAPPPEIGEIGRMADDVLASATDTLATAEDLGWTAVGVPESAGGSGGGFADLAELVRAAARHAHAVPLAEIAVARSLTGTPSVAAVAEDLTVTGGRVRAVADVGWPDHHGSVLLVGRDVAARVDLSEVTVRRWRGLAGQPRATLDCAGAPAQVVAVPAGDDPAARLTVLRAHTALGAVEGACRLTREHVTSRRQFGRPLNRLQAVAHRLAEMECLRVLLEVAASAAVGLEPARVAAAAALVDQVAGTVARLAHQLHGAMGITRESALHRYTTLLWSTRDEIGPARRWATRLHGITCAGEDTLWRAVTTRPEGR</sequence>
<evidence type="ECO:0008006" key="12">
    <source>
        <dbReference type="Google" id="ProtNLM"/>
    </source>
</evidence>
<dbReference type="EMBL" id="MSIF01000001">
    <property type="protein sequence ID" value="OLF14082.1"/>
    <property type="molecule type" value="Genomic_DNA"/>
</dbReference>
<comment type="cofactor">
    <cofactor evidence="1 6">
        <name>FAD</name>
        <dbReference type="ChEBI" id="CHEBI:57692"/>
    </cofactor>
</comment>